<dbReference type="InterPro" id="IPR029063">
    <property type="entry name" value="SAM-dependent_MTases_sf"/>
</dbReference>
<dbReference type="GO" id="GO:0008168">
    <property type="term" value="F:methyltransferase activity"/>
    <property type="evidence" value="ECO:0007669"/>
    <property type="project" value="UniProtKB-KW"/>
</dbReference>
<accession>A0A6H0X3D8</accession>
<dbReference type="Proteomes" id="UP000502929">
    <property type="component" value="Segment"/>
</dbReference>
<keyword evidence="1 3" id="KW-0489">Methyltransferase</keyword>
<dbReference type="EMBL" id="MT251347">
    <property type="protein sequence ID" value="QIW86664.1"/>
    <property type="molecule type" value="Genomic_DNA"/>
</dbReference>
<reference evidence="3 4" key="1">
    <citation type="submission" date="2020-03" db="EMBL/GenBank/DDBJ databases">
        <authorList>
            <person name="Kojic M."/>
            <person name="Vukotic G."/>
        </authorList>
    </citation>
    <scope>NUCLEOTIDE SEQUENCE [LARGE SCALE GENOMIC DNA]</scope>
</reference>
<dbReference type="GO" id="GO:0032259">
    <property type="term" value="P:methylation"/>
    <property type="evidence" value="ECO:0007669"/>
    <property type="project" value="UniProtKB-KW"/>
</dbReference>
<protein>
    <submittedName>
        <fullName evidence="3">DNA cytosine methyltransferase</fullName>
    </submittedName>
</protein>
<dbReference type="SUPFAM" id="SSF53335">
    <property type="entry name" value="S-adenosyl-L-methionine-dependent methyltransferases"/>
    <property type="match status" value="1"/>
</dbReference>
<proteinExistence type="predicted"/>
<evidence type="ECO:0000256" key="2">
    <source>
        <dbReference type="ARBA" id="ARBA00022679"/>
    </source>
</evidence>
<organism evidence="3 4">
    <name type="scientific">Klebsiella phage LASTA</name>
    <dbReference type="NCBI Taxonomy" id="2723758"/>
    <lineage>
        <taxon>Viruses</taxon>
        <taxon>Duplodnaviria</taxon>
        <taxon>Heunggongvirae</taxon>
        <taxon>Uroviricota</taxon>
        <taxon>Caudoviricetes</taxon>
        <taxon>Lastavirus</taxon>
        <taxon>Lastavirus lasta</taxon>
    </lineage>
</organism>
<gene>
    <name evidence="3" type="ORF">24149LASTA_00037</name>
</gene>
<keyword evidence="2 3" id="KW-0808">Transferase</keyword>
<evidence type="ECO:0000256" key="1">
    <source>
        <dbReference type="ARBA" id="ARBA00022603"/>
    </source>
</evidence>
<dbReference type="InterPro" id="IPR001525">
    <property type="entry name" value="C5_MeTfrase"/>
</dbReference>
<keyword evidence="4" id="KW-1185">Reference proteome</keyword>
<dbReference type="Gene3D" id="3.40.50.150">
    <property type="entry name" value="Vaccinia Virus protein VP39"/>
    <property type="match status" value="1"/>
</dbReference>
<dbReference type="Pfam" id="PF00145">
    <property type="entry name" value="DNA_methylase"/>
    <property type="match status" value="1"/>
</dbReference>
<evidence type="ECO:0000313" key="4">
    <source>
        <dbReference type="Proteomes" id="UP000502929"/>
    </source>
</evidence>
<evidence type="ECO:0000313" key="3">
    <source>
        <dbReference type="EMBL" id="QIW86664.1"/>
    </source>
</evidence>
<sequence length="274" mass="29892">MTAFYNEIDPFAAQWLRNLIDAGHIAPGVVDTRSIEDIAPDELRDYTQVHFFAGIGVWSYALRLAGWPDNRPIWTGSCPCQPFSGARKGAGVADDRHLWPAFWWHIKGNRPATVIGEQVSSADGLDWFDHVHADLEESGYTATALDLCAAGVGAPHIRQRLYWVAHTGGDGWEGGLSRRADPEREMVNGQAGRDSATNTPLEVNGLWRDADWIRCKDDGLRAIEPGLEPLVDGLAGRVALCRAYGNAIVAPLAQAFLTAVRETLPQSVAIPATE</sequence>
<name>A0A6H0X3D8_9CAUD</name>